<reference evidence="9 10" key="1">
    <citation type="journal article" date="2019" name="ISME J.">
        <title>Insights into ecological role of a new deltaproteobacterial order Candidatus Acidulodesulfobacterales by metagenomics and metatranscriptomics.</title>
        <authorList>
            <person name="Tan S."/>
            <person name="Liu J."/>
            <person name="Fang Y."/>
            <person name="Hedlund B.P."/>
            <person name="Lian Z.H."/>
            <person name="Huang L.Y."/>
            <person name="Li J.T."/>
            <person name="Huang L.N."/>
            <person name="Li W.J."/>
            <person name="Jiang H.C."/>
            <person name="Dong H.L."/>
            <person name="Shu W.S."/>
        </authorList>
    </citation>
    <scope>NUCLEOTIDE SEQUENCE [LARGE SCALE GENOMIC DNA]</scope>
    <source>
        <strain evidence="9">AP1</strain>
    </source>
</reference>
<dbReference type="EMBL" id="SGBB01000008">
    <property type="protein sequence ID" value="RZD18493.1"/>
    <property type="molecule type" value="Genomic_DNA"/>
</dbReference>
<protein>
    <submittedName>
        <fullName evidence="9">Dissimilatory-type sulfite reductase subunit beta</fullName>
        <ecNumber evidence="9">1.8.99.5</ecNumber>
    </submittedName>
</protein>
<dbReference type="InterPro" id="IPR045169">
    <property type="entry name" value="NO2/SO3_Rdtase_4Fe4S_prot"/>
</dbReference>
<accession>A0A519BMK4</accession>
<dbReference type="Pfam" id="PF03460">
    <property type="entry name" value="NIR_SIR_ferr"/>
    <property type="match status" value="1"/>
</dbReference>
<dbReference type="Gene3D" id="3.30.70.20">
    <property type="match status" value="1"/>
</dbReference>
<keyword evidence="6" id="KW-0408">Iron</keyword>
<dbReference type="GO" id="GO:0009055">
    <property type="term" value="F:electron transfer activity"/>
    <property type="evidence" value="ECO:0007669"/>
    <property type="project" value="InterPro"/>
</dbReference>
<dbReference type="NCBIfam" id="TIGR02066">
    <property type="entry name" value="dsrB"/>
    <property type="match status" value="1"/>
</dbReference>
<dbReference type="PROSITE" id="PS00198">
    <property type="entry name" value="4FE4S_FER_1"/>
    <property type="match status" value="1"/>
</dbReference>
<dbReference type="Proteomes" id="UP000319296">
    <property type="component" value="Unassembled WGS sequence"/>
</dbReference>
<keyword evidence="5 9" id="KW-0560">Oxidoreductase</keyword>
<keyword evidence="3" id="KW-0004">4Fe-4S</keyword>
<dbReference type="GO" id="GO:0016002">
    <property type="term" value="F:sulfite reductase activity"/>
    <property type="evidence" value="ECO:0007669"/>
    <property type="project" value="TreeGrafter"/>
</dbReference>
<feature type="domain" description="4Fe-4S ferredoxin-type" evidence="8">
    <location>
        <begin position="230"/>
        <end position="257"/>
    </location>
</feature>
<comment type="cofactor">
    <cofactor evidence="2">
        <name>[4Fe-4S] cluster</name>
        <dbReference type="ChEBI" id="CHEBI:49883"/>
    </cofactor>
</comment>
<evidence type="ECO:0000256" key="5">
    <source>
        <dbReference type="ARBA" id="ARBA00023002"/>
    </source>
</evidence>
<dbReference type="GO" id="GO:0051539">
    <property type="term" value="F:4 iron, 4 sulfur cluster binding"/>
    <property type="evidence" value="ECO:0007669"/>
    <property type="project" value="UniProtKB-KW"/>
</dbReference>
<evidence type="ECO:0000256" key="1">
    <source>
        <dbReference type="ARBA" id="ARBA00001929"/>
    </source>
</evidence>
<evidence type="ECO:0000256" key="6">
    <source>
        <dbReference type="ARBA" id="ARBA00023004"/>
    </source>
</evidence>
<dbReference type="InterPro" id="IPR036136">
    <property type="entry name" value="Nit/Sulf_reduc_fer-like_dom_sf"/>
</dbReference>
<organism evidence="9 10">
    <name type="scientific">Candidatus Acididesulfobacter diazotrophicus</name>
    <dbReference type="NCBI Taxonomy" id="2597226"/>
    <lineage>
        <taxon>Bacteria</taxon>
        <taxon>Deltaproteobacteria</taxon>
        <taxon>Candidatus Acidulodesulfobacterales</taxon>
        <taxon>Candidatus Acididesulfobacter</taxon>
    </lineage>
</organism>
<comment type="cofactor">
    <cofactor evidence="1">
        <name>siroheme</name>
        <dbReference type="ChEBI" id="CHEBI:60052"/>
    </cofactor>
</comment>
<dbReference type="GO" id="GO:0020037">
    <property type="term" value="F:heme binding"/>
    <property type="evidence" value="ECO:0007669"/>
    <property type="project" value="InterPro"/>
</dbReference>
<dbReference type="Gene3D" id="3.30.413.10">
    <property type="entry name" value="Sulfite Reductase Hemoprotein, domain 1"/>
    <property type="match status" value="1"/>
</dbReference>
<evidence type="ECO:0000313" key="10">
    <source>
        <dbReference type="Proteomes" id="UP000319296"/>
    </source>
</evidence>
<dbReference type="PANTHER" id="PTHR11493">
    <property type="entry name" value="SULFITE REDUCTASE [NADPH] SUBUNIT BETA-RELATED"/>
    <property type="match status" value="1"/>
</dbReference>
<evidence type="ECO:0000256" key="3">
    <source>
        <dbReference type="ARBA" id="ARBA00022485"/>
    </source>
</evidence>
<dbReference type="GO" id="GO:0009337">
    <property type="term" value="C:sulfite reductase complex (NADPH)"/>
    <property type="evidence" value="ECO:0007669"/>
    <property type="project" value="TreeGrafter"/>
</dbReference>
<dbReference type="AlphaFoldDB" id="A0A519BMK4"/>
<dbReference type="SUPFAM" id="SSF55124">
    <property type="entry name" value="Nitrite/Sulfite reductase N-terminal domain-like"/>
    <property type="match status" value="1"/>
</dbReference>
<name>A0A519BMK4_9DELT</name>
<proteinExistence type="predicted"/>
<dbReference type="InterPro" id="IPR005117">
    <property type="entry name" value="NiRdtase/SiRdtase_haem-b_fer"/>
</dbReference>
<dbReference type="GO" id="GO:0046872">
    <property type="term" value="F:metal ion binding"/>
    <property type="evidence" value="ECO:0007669"/>
    <property type="project" value="UniProtKB-KW"/>
</dbReference>
<sequence>MPEEVKKKRITDIGPHDFHDYLPPVIKKNYGKWAYHEILDTGSMVHVAENGDKIYTVRMGSPRLVSGSFVRDLCDMADKYCGGYLRFTTRNNVEFLLDDENNIEPLKKDLEKLGYNVGGIGNVVANIVHTQGWVHCHTSASDASGVVKAVMDELYEYFVEDKLPSKVRIAFACCLNMCGSVASSDIAIMGMHRKVPKIDSEKILNLCEIPSTIAACPTNSIRPDTIDGKQTVKINDETCVFCGSCYTVCPAMPIADSLNDGISIWVGGKVSNARTKPTFSKLVIPFIPNDPPRWPKVVEAVKTIITAYKNGAEPGERVVEWIERIGWTRFFKITGFEFTKYHVDDFRLAETTMNYSSQVRF</sequence>
<dbReference type="PANTHER" id="PTHR11493:SF47">
    <property type="entry name" value="SULFITE REDUCTASE [NADPH] SUBUNIT BETA"/>
    <property type="match status" value="1"/>
</dbReference>
<evidence type="ECO:0000256" key="7">
    <source>
        <dbReference type="ARBA" id="ARBA00023014"/>
    </source>
</evidence>
<dbReference type="GO" id="GO:0018551">
    <property type="term" value="F:dissimilatory sulfite reductase (NADH) activity"/>
    <property type="evidence" value="ECO:0007669"/>
    <property type="project" value="InterPro"/>
</dbReference>
<dbReference type="InterPro" id="IPR011808">
    <property type="entry name" value="DsrB"/>
</dbReference>
<evidence type="ECO:0000256" key="2">
    <source>
        <dbReference type="ARBA" id="ARBA00001966"/>
    </source>
</evidence>
<evidence type="ECO:0000256" key="4">
    <source>
        <dbReference type="ARBA" id="ARBA00022723"/>
    </source>
</evidence>
<evidence type="ECO:0000313" key="9">
    <source>
        <dbReference type="EMBL" id="RZD18493.1"/>
    </source>
</evidence>
<dbReference type="InterPro" id="IPR006067">
    <property type="entry name" value="NO2/SO3_Rdtase_4Fe4S_dom"/>
</dbReference>
<dbReference type="PROSITE" id="PS51379">
    <property type="entry name" value="4FE4S_FER_2"/>
    <property type="match status" value="1"/>
</dbReference>
<dbReference type="SUPFAM" id="SSF54862">
    <property type="entry name" value="4Fe-4S ferredoxins"/>
    <property type="match status" value="1"/>
</dbReference>
<keyword evidence="4" id="KW-0479">Metal-binding</keyword>
<dbReference type="InterPro" id="IPR017896">
    <property type="entry name" value="4Fe4S_Fe-S-bd"/>
</dbReference>
<dbReference type="InterPro" id="IPR045854">
    <property type="entry name" value="NO2/SO3_Rdtase_4Fe4S_sf"/>
</dbReference>
<keyword evidence="7" id="KW-0411">Iron-sulfur</keyword>
<dbReference type="GO" id="GO:0000103">
    <property type="term" value="P:sulfate assimilation"/>
    <property type="evidence" value="ECO:0007669"/>
    <property type="project" value="TreeGrafter"/>
</dbReference>
<comment type="caution">
    <text evidence="9">The sequence shown here is derived from an EMBL/GenBank/DDBJ whole genome shotgun (WGS) entry which is preliminary data.</text>
</comment>
<evidence type="ECO:0000259" key="8">
    <source>
        <dbReference type="PROSITE" id="PS51379"/>
    </source>
</evidence>
<dbReference type="EC" id="1.8.99.5" evidence="9"/>
<dbReference type="GO" id="GO:0050311">
    <property type="term" value="F:sulfite reductase (ferredoxin) activity"/>
    <property type="evidence" value="ECO:0007669"/>
    <property type="project" value="TreeGrafter"/>
</dbReference>
<dbReference type="SUPFAM" id="SSF56014">
    <property type="entry name" value="Nitrite and sulphite reductase 4Fe-4S domain-like"/>
    <property type="match status" value="1"/>
</dbReference>
<gene>
    <name evidence="9" type="primary">dsrB</name>
    <name evidence="9" type="ORF">EVG15_05530</name>
</gene>
<dbReference type="Pfam" id="PF01077">
    <property type="entry name" value="NIR_SIR"/>
    <property type="match status" value="1"/>
</dbReference>
<dbReference type="InterPro" id="IPR017900">
    <property type="entry name" value="4Fe4S_Fe_S_CS"/>
</dbReference>
<dbReference type="Pfam" id="PF00037">
    <property type="entry name" value="Fer4"/>
    <property type="match status" value="1"/>
</dbReference>
<dbReference type="Gene3D" id="3.30.70.3340">
    <property type="match status" value="1"/>
</dbReference>